<evidence type="ECO:0000313" key="2">
    <source>
        <dbReference type="Proteomes" id="UP000192602"/>
    </source>
</evidence>
<gene>
    <name evidence="1" type="ORF">SAMN05660197_1299</name>
</gene>
<dbReference type="OrthoDB" id="9953479at2"/>
<keyword evidence="2" id="KW-1185">Reference proteome</keyword>
<organism evidence="1 2">
    <name type="scientific">Nitratiruptor tergarcus DSM 16512</name>
    <dbReference type="NCBI Taxonomy" id="1069081"/>
    <lineage>
        <taxon>Bacteria</taxon>
        <taxon>Pseudomonadati</taxon>
        <taxon>Campylobacterota</taxon>
        <taxon>Epsilonproteobacteria</taxon>
        <taxon>Nautiliales</taxon>
        <taxon>Nitratiruptoraceae</taxon>
        <taxon>Nitratiruptor</taxon>
    </lineage>
</organism>
<dbReference type="AlphaFoldDB" id="A0A1W1WT42"/>
<dbReference type="STRING" id="1069081.SAMN05660197_1299"/>
<dbReference type="RefSeq" id="WP_084275715.1">
    <property type="nucleotide sequence ID" value="NZ_AP026671.1"/>
</dbReference>
<reference evidence="2" key="1">
    <citation type="submission" date="2017-04" db="EMBL/GenBank/DDBJ databases">
        <authorList>
            <person name="Varghese N."/>
            <person name="Submissions S."/>
        </authorList>
    </citation>
    <scope>NUCLEOTIDE SEQUENCE [LARGE SCALE GENOMIC DNA]</scope>
    <source>
        <strain evidence="2">DSM 16512</strain>
    </source>
</reference>
<sequence length="85" mass="9960">MIMVTNNNAKIFEVDPELFNDVIVFLKKLAKKKKKSFTYIDDLGDIVVVEGDKEFIIPTKEDIKALMQKQEYYDENEVKKLLCIE</sequence>
<evidence type="ECO:0000313" key="1">
    <source>
        <dbReference type="EMBL" id="SMC09488.1"/>
    </source>
</evidence>
<proteinExistence type="predicted"/>
<dbReference type="EMBL" id="FWWZ01000001">
    <property type="protein sequence ID" value="SMC09488.1"/>
    <property type="molecule type" value="Genomic_DNA"/>
</dbReference>
<dbReference type="Proteomes" id="UP000192602">
    <property type="component" value="Unassembled WGS sequence"/>
</dbReference>
<name>A0A1W1WT42_9BACT</name>
<accession>A0A1W1WT42</accession>
<protein>
    <submittedName>
        <fullName evidence="1">Uncharacterized protein</fullName>
    </submittedName>
</protein>